<dbReference type="PROSITE" id="PS50088">
    <property type="entry name" value="ANK_REPEAT"/>
    <property type="match status" value="2"/>
</dbReference>
<dbReference type="HOGENOM" id="CLU_000288_34_7_1"/>
<dbReference type="SMART" id="SM00248">
    <property type="entry name" value="ANK"/>
    <property type="match status" value="8"/>
</dbReference>
<feature type="domain" description="Nephrocystin 3-like N-terminal" evidence="4">
    <location>
        <begin position="276"/>
        <end position="453"/>
    </location>
</feature>
<keyword evidence="1" id="KW-0677">Repeat</keyword>
<dbReference type="STRING" id="1229662.W3XFM9"/>
<sequence length="1156" mass="128433">MASPPNNQPNSAEGCWKKAYDLLDDTLRSSINCVTTDKHDVLAAVLKTAAQKREICIHKQWKAKLPNGEVIIVRDVVEKIAKWVEAFIAVGDVAVQYDPATAALPWAAVRFVLQAAISDTKIEGALVADLETISRLITRYGDFEKIHHLRLSLVKSQMDNSLTRLYADVLRFLAMAVRYFDANRFARGVKNVFRVPDSSLMDNIIRSEAELLKIAGLSDSEKLYYLEASVTRLIDQSSVYQKSLDEAKHLGLLRWLSSSPFTRHHETISETRMPNSATWLFKRTEYKTWRNSSSSSMLLLHGIQGSGKSKICSAVVDDFLHERVSNQLAAHVAYFYCADCEFEPERAQASGVMRSILRQLTIANASQSMVHDIILSDFERRSAQAKVDGMDLQKKTTKDCVNLILEVTLRDPVTILVDALDEVREPDRPALINALEEIVVKSSSIVKVFLTSRNNSQIFSLLRSRDTSTEVGSLRQLANPHLKEIEVASDETLPDMKAYVARELTQAVKGRRLLKADPSSELWDLLHEKLILGAGEMFQWVNAQIEYLCQHNREADIAASLQSENWASLEDTYGQILNTMLSKKTSERDIAVRAISWLLYMREPMHSDHFLTAILGQEEIFNADRAQEELLAICSSLVWFDSKCHTFRFSHNSVQEFLRAQETFSPSSAHRVLAVDSLKVCRQGPTPDVNPVPSRLYGYAAVYWGYHCSRAIDSHDDDGLSNEIVSFICESPGDLSLSFAEWMNCIDEIAKGLPDEHPMKTISDALPNPEGSPLFVAAAFGLDCLLTEAVLGAGAFDWDQRNASEHTSLYIACAFGNQSVARKLLAQGADPNARCGKFGNPLQAACFNGHGSCAQALLEFGASVKLEGAFTNALEACFRGQNEAIAMMLLKHKSTIECEEDFHSAMEWAAQAGFLEVMGLLVEQPPSGKVKVTMSEKLKMKTAGVIQNGYEGTLAAFLKNKPEPTELLPDGPIALAALYGHESMIDLLIGMNLNLEDECKLGSPLRCAALMGHERITHKLIELGADVNGCGQHGTALQAASMKGHIRIVKLLLRNHVDVYQRSLKHGTALRAAASYGHHNVVEALLYSEVDLKRYKTLNELEVALNCAAAGGHYGIVISMRGRDHKLQKMRRPPVKACAGGLHRRGFRRWKQSFMN</sequence>
<dbReference type="Gene3D" id="3.40.50.300">
    <property type="entry name" value="P-loop containing nucleotide triphosphate hydrolases"/>
    <property type="match status" value="1"/>
</dbReference>
<dbReference type="PROSITE" id="PS50297">
    <property type="entry name" value="ANK_REP_REGION"/>
    <property type="match status" value="1"/>
</dbReference>
<dbReference type="GeneID" id="19267847"/>
<dbReference type="AlphaFoldDB" id="W3XFM9"/>
<evidence type="ECO:0000259" key="3">
    <source>
        <dbReference type="Pfam" id="PF24809"/>
    </source>
</evidence>
<evidence type="ECO:0000259" key="4">
    <source>
        <dbReference type="Pfam" id="PF24883"/>
    </source>
</evidence>
<dbReference type="InterPro" id="IPR036770">
    <property type="entry name" value="Ankyrin_rpt-contain_sf"/>
</dbReference>
<reference evidence="6" key="1">
    <citation type="journal article" date="2015" name="BMC Genomics">
        <title>Genomic and transcriptomic analysis of the endophytic fungus Pestalotiopsis fici reveals its lifestyle and high potential for synthesis of natural products.</title>
        <authorList>
            <person name="Wang X."/>
            <person name="Zhang X."/>
            <person name="Liu L."/>
            <person name="Xiang M."/>
            <person name="Wang W."/>
            <person name="Sun X."/>
            <person name="Che Y."/>
            <person name="Guo L."/>
            <person name="Liu G."/>
            <person name="Guo L."/>
            <person name="Wang C."/>
            <person name="Yin W.B."/>
            <person name="Stadler M."/>
            <person name="Zhang X."/>
            <person name="Liu X."/>
        </authorList>
    </citation>
    <scope>NUCLEOTIDE SEQUENCE [LARGE SCALE GENOMIC DNA]</scope>
    <source>
        <strain evidence="6">W106-1 / CGMCC3.15140</strain>
    </source>
</reference>
<dbReference type="InterPro" id="IPR002110">
    <property type="entry name" value="Ankyrin_rpt"/>
</dbReference>
<name>W3XFM9_PESFW</name>
<keyword evidence="2" id="KW-0040">ANK repeat</keyword>
<organism evidence="5 6">
    <name type="scientific">Pestalotiopsis fici (strain W106-1 / CGMCC3.15140)</name>
    <dbReference type="NCBI Taxonomy" id="1229662"/>
    <lineage>
        <taxon>Eukaryota</taxon>
        <taxon>Fungi</taxon>
        <taxon>Dikarya</taxon>
        <taxon>Ascomycota</taxon>
        <taxon>Pezizomycotina</taxon>
        <taxon>Sordariomycetes</taxon>
        <taxon>Xylariomycetidae</taxon>
        <taxon>Amphisphaeriales</taxon>
        <taxon>Sporocadaceae</taxon>
        <taxon>Pestalotiopsis</taxon>
    </lineage>
</organism>
<dbReference type="Pfam" id="PF24883">
    <property type="entry name" value="NPHP3_N"/>
    <property type="match status" value="1"/>
</dbReference>
<evidence type="ECO:0000313" key="5">
    <source>
        <dbReference type="EMBL" id="ETS84809.1"/>
    </source>
</evidence>
<proteinExistence type="predicted"/>
<dbReference type="SUPFAM" id="SSF52540">
    <property type="entry name" value="P-loop containing nucleoside triphosphate hydrolases"/>
    <property type="match status" value="1"/>
</dbReference>
<dbReference type="EMBL" id="KI912110">
    <property type="protein sequence ID" value="ETS84809.1"/>
    <property type="molecule type" value="Genomic_DNA"/>
</dbReference>
<dbReference type="InParanoid" id="W3XFM9"/>
<dbReference type="InterPro" id="IPR027417">
    <property type="entry name" value="P-loop_NTPase"/>
</dbReference>
<dbReference type="PANTHER" id="PTHR10039:SF16">
    <property type="entry name" value="GPI INOSITOL-DEACYLASE"/>
    <property type="match status" value="1"/>
</dbReference>
<feature type="repeat" description="ANK" evidence="2">
    <location>
        <begin position="1032"/>
        <end position="1064"/>
    </location>
</feature>
<dbReference type="PANTHER" id="PTHR10039">
    <property type="entry name" value="AMELOGENIN"/>
    <property type="match status" value="1"/>
</dbReference>
<dbReference type="OMA" id="VYAAMYW"/>
<feature type="domain" description="DUF7708" evidence="3">
    <location>
        <begin position="77"/>
        <end position="216"/>
    </location>
</feature>
<accession>W3XFM9</accession>
<evidence type="ECO:0000256" key="2">
    <source>
        <dbReference type="PROSITE-ProRule" id="PRU00023"/>
    </source>
</evidence>
<dbReference type="Pfam" id="PF12796">
    <property type="entry name" value="Ank_2"/>
    <property type="match status" value="2"/>
</dbReference>
<dbReference type="Pfam" id="PF24809">
    <property type="entry name" value="DUF7708"/>
    <property type="match status" value="1"/>
</dbReference>
<gene>
    <name evidence="5" type="ORF">PFICI_02834</name>
</gene>
<feature type="repeat" description="ANK" evidence="2">
    <location>
        <begin position="804"/>
        <end position="836"/>
    </location>
</feature>
<dbReference type="InterPro" id="IPR056884">
    <property type="entry name" value="NPHP3-like_N"/>
</dbReference>
<dbReference type="Gene3D" id="1.25.40.20">
    <property type="entry name" value="Ankyrin repeat-containing domain"/>
    <property type="match status" value="2"/>
</dbReference>
<evidence type="ECO:0000256" key="1">
    <source>
        <dbReference type="ARBA" id="ARBA00022737"/>
    </source>
</evidence>
<dbReference type="Proteomes" id="UP000030651">
    <property type="component" value="Unassembled WGS sequence"/>
</dbReference>
<dbReference type="RefSeq" id="XP_007829606.1">
    <property type="nucleotide sequence ID" value="XM_007831415.1"/>
</dbReference>
<dbReference type="eggNOG" id="KOG0504">
    <property type="taxonomic scope" value="Eukaryota"/>
</dbReference>
<dbReference type="SUPFAM" id="SSF48403">
    <property type="entry name" value="Ankyrin repeat"/>
    <property type="match status" value="1"/>
</dbReference>
<dbReference type="OrthoDB" id="7464126at2759"/>
<dbReference type="InterPro" id="IPR056125">
    <property type="entry name" value="DUF7708"/>
</dbReference>
<evidence type="ECO:0000313" key="6">
    <source>
        <dbReference type="Proteomes" id="UP000030651"/>
    </source>
</evidence>
<protein>
    <submittedName>
        <fullName evidence="5">Uncharacterized protein</fullName>
    </submittedName>
</protein>
<keyword evidence="6" id="KW-1185">Reference proteome</keyword>
<dbReference type="KEGG" id="pfy:PFICI_02834"/>